<dbReference type="Pfam" id="PF20434">
    <property type="entry name" value="BD-FAE"/>
    <property type="match status" value="1"/>
</dbReference>
<dbReference type="RefSeq" id="WP_265144190.1">
    <property type="nucleotide sequence ID" value="NZ_JAPCHZ010000004.1"/>
</dbReference>
<protein>
    <submittedName>
        <fullName evidence="3">Alpha/beta hydrolase</fullName>
    </submittedName>
</protein>
<dbReference type="EMBL" id="JAPCHZ010000004">
    <property type="protein sequence ID" value="MCW4452023.1"/>
    <property type="molecule type" value="Genomic_DNA"/>
</dbReference>
<dbReference type="Proteomes" id="UP001209107">
    <property type="component" value="Unassembled WGS sequence"/>
</dbReference>
<evidence type="ECO:0000259" key="2">
    <source>
        <dbReference type="Pfam" id="PF20434"/>
    </source>
</evidence>
<keyword evidence="1 3" id="KW-0378">Hydrolase</keyword>
<proteinExistence type="predicted"/>
<dbReference type="Gene3D" id="3.40.50.1820">
    <property type="entry name" value="alpha/beta hydrolase"/>
    <property type="match status" value="1"/>
</dbReference>
<dbReference type="InterPro" id="IPR050300">
    <property type="entry name" value="GDXG_lipolytic_enzyme"/>
</dbReference>
<dbReference type="InterPro" id="IPR049492">
    <property type="entry name" value="BD-FAE-like_dom"/>
</dbReference>
<organism evidence="3 4">
    <name type="scientific">Kaistella yananensis</name>
    <dbReference type="NCBI Taxonomy" id="2989820"/>
    <lineage>
        <taxon>Bacteria</taxon>
        <taxon>Pseudomonadati</taxon>
        <taxon>Bacteroidota</taxon>
        <taxon>Flavobacteriia</taxon>
        <taxon>Flavobacteriales</taxon>
        <taxon>Weeksellaceae</taxon>
        <taxon>Chryseobacterium group</taxon>
        <taxon>Kaistella</taxon>
    </lineage>
</organism>
<dbReference type="SUPFAM" id="SSF53474">
    <property type="entry name" value="alpha/beta-Hydrolases"/>
    <property type="match status" value="1"/>
</dbReference>
<dbReference type="GO" id="GO:0016787">
    <property type="term" value="F:hydrolase activity"/>
    <property type="evidence" value="ECO:0007669"/>
    <property type="project" value="UniProtKB-KW"/>
</dbReference>
<comment type="caution">
    <text evidence="3">The sequence shown here is derived from an EMBL/GenBank/DDBJ whole genome shotgun (WGS) entry which is preliminary data.</text>
</comment>
<name>A0ABT3JML3_9FLAO</name>
<accession>A0ABT3JML3</accession>
<evidence type="ECO:0000313" key="4">
    <source>
        <dbReference type="Proteomes" id="UP001209107"/>
    </source>
</evidence>
<gene>
    <name evidence="3" type="ORF">OK344_07345</name>
</gene>
<evidence type="ECO:0000256" key="1">
    <source>
        <dbReference type="ARBA" id="ARBA00022801"/>
    </source>
</evidence>
<sequence length="284" mass="32415">MKKIVILQLIFTAFFLALLSSCSTRYRIKNDGNFGKKIYNVKYGENKRNVMDVFLPAGYTPDTPLIMMVHGGAWIFGSKLHLRKVQKFLYRNNFPTANINYRLVNKTTTYKAALEDISKAVQYIGNSGKDWNLTSNKIILLGESAGGHLALLYGYKNEDQVQKIISLSGPADFYSQRYRNSKYFKRSHRIFQKVVGEKYNSATAEAFKQASPVYQASNVPTLHFQGNRDFLVDVNQGLALDSALTSKNIEHKFVLMKKTGHAPRFSKKKRDSLIYPNILDFIKQ</sequence>
<evidence type="ECO:0000313" key="3">
    <source>
        <dbReference type="EMBL" id="MCW4452023.1"/>
    </source>
</evidence>
<keyword evidence="4" id="KW-1185">Reference proteome</keyword>
<reference evidence="3 4" key="1">
    <citation type="submission" date="2022-10" db="EMBL/GenBank/DDBJ databases">
        <title>Kaistella sp. BT-6-1-3.</title>
        <authorList>
            <person name="Ai J."/>
            <person name="Deng Z."/>
        </authorList>
    </citation>
    <scope>NUCLEOTIDE SEQUENCE [LARGE SCALE GENOMIC DNA]</scope>
    <source>
        <strain evidence="3 4">BT6-1-3</strain>
    </source>
</reference>
<dbReference type="PROSITE" id="PS51257">
    <property type="entry name" value="PROKAR_LIPOPROTEIN"/>
    <property type="match status" value="1"/>
</dbReference>
<dbReference type="PANTHER" id="PTHR48081">
    <property type="entry name" value="AB HYDROLASE SUPERFAMILY PROTEIN C4A8.06C"/>
    <property type="match status" value="1"/>
</dbReference>
<feature type="domain" description="BD-FAE-like" evidence="2">
    <location>
        <begin position="51"/>
        <end position="244"/>
    </location>
</feature>
<dbReference type="InterPro" id="IPR029058">
    <property type="entry name" value="AB_hydrolase_fold"/>
</dbReference>